<dbReference type="GO" id="GO:0016791">
    <property type="term" value="F:phosphatase activity"/>
    <property type="evidence" value="ECO:0007669"/>
    <property type="project" value="UniProtKB-UniRule"/>
</dbReference>
<feature type="binding site" evidence="12">
    <location>
        <position position="91"/>
    </location>
    <ligand>
        <name>ATP</name>
        <dbReference type="ChEBI" id="CHEBI:30616"/>
    </ligand>
</feature>
<keyword evidence="6 12" id="KW-0547">Nucleotide-binding</keyword>
<dbReference type="GO" id="GO:0000049">
    <property type="term" value="F:tRNA binding"/>
    <property type="evidence" value="ECO:0007669"/>
    <property type="project" value="UniProtKB-UniRule"/>
</dbReference>
<dbReference type="RefSeq" id="WP_088916653.1">
    <property type="nucleotide sequence ID" value="NZ_CP018632.1"/>
</dbReference>
<dbReference type="HAMAP" id="MF_01262">
    <property type="entry name" value="CCA_bact_type2"/>
    <property type="match status" value="1"/>
</dbReference>
<dbReference type="PANTHER" id="PTHR47545">
    <property type="entry name" value="MULTIFUNCTIONAL CCA PROTEIN"/>
    <property type="match status" value="1"/>
</dbReference>
<evidence type="ECO:0000256" key="6">
    <source>
        <dbReference type="ARBA" id="ARBA00022741"/>
    </source>
</evidence>
<dbReference type="GO" id="GO:0000287">
    <property type="term" value="F:magnesium ion binding"/>
    <property type="evidence" value="ECO:0007669"/>
    <property type="project" value="UniProtKB-UniRule"/>
</dbReference>
<feature type="binding site" evidence="12">
    <location>
        <position position="137"/>
    </location>
    <ligand>
        <name>ATP</name>
        <dbReference type="ChEBI" id="CHEBI:30616"/>
    </ligand>
</feature>
<feature type="binding site" evidence="12">
    <location>
        <position position="11"/>
    </location>
    <ligand>
        <name>CTP</name>
        <dbReference type="ChEBI" id="CHEBI:37563"/>
    </ligand>
</feature>
<evidence type="ECO:0000256" key="5">
    <source>
        <dbReference type="ARBA" id="ARBA00022723"/>
    </source>
</evidence>
<dbReference type="SUPFAM" id="SSF81891">
    <property type="entry name" value="Poly A polymerase C-terminal region-like"/>
    <property type="match status" value="1"/>
</dbReference>
<feature type="binding site" evidence="12">
    <location>
        <position position="23"/>
    </location>
    <ligand>
        <name>Mg(2+)</name>
        <dbReference type="ChEBI" id="CHEBI:18420"/>
    </ligand>
</feature>
<evidence type="ECO:0000313" key="14">
    <source>
        <dbReference type="EMBL" id="ASJ71182.1"/>
    </source>
</evidence>
<dbReference type="InterPro" id="IPR003607">
    <property type="entry name" value="HD/PDEase_dom"/>
</dbReference>
<keyword evidence="11 12" id="KW-0694">RNA-binding</keyword>
<keyword evidence="2 12" id="KW-0808">Transferase</keyword>
<feature type="binding site" evidence="12">
    <location>
        <position position="11"/>
    </location>
    <ligand>
        <name>ATP</name>
        <dbReference type="ChEBI" id="CHEBI:30616"/>
    </ligand>
</feature>
<evidence type="ECO:0000256" key="2">
    <source>
        <dbReference type="ARBA" id="ARBA00022679"/>
    </source>
</evidence>
<keyword evidence="12" id="KW-0511">Multifunctional enzyme</keyword>
<evidence type="ECO:0000256" key="4">
    <source>
        <dbReference type="ARBA" id="ARBA00022695"/>
    </source>
</evidence>
<comment type="subunit">
    <text evidence="12">Monomer. Can also form homodimers and oligomers.</text>
</comment>
<dbReference type="InterPro" id="IPR050124">
    <property type="entry name" value="tRNA_CCA-adding_enzyme"/>
</dbReference>
<feature type="domain" description="HD" evidence="13">
    <location>
        <begin position="228"/>
        <end position="329"/>
    </location>
</feature>
<dbReference type="CDD" id="cd05398">
    <property type="entry name" value="NT_ClassII-CCAase"/>
    <property type="match status" value="1"/>
</dbReference>
<dbReference type="EMBL" id="CP018632">
    <property type="protein sequence ID" value="ASJ71182.1"/>
    <property type="molecule type" value="Genomic_DNA"/>
</dbReference>
<keyword evidence="5 12" id="KW-0479">Metal-binding</keyword>
<keyword evidence="4 12" id="KW-0548">Nucleotidyltransferase</keyword>
<comment type="similarity">
    <text evidence="12">Belongs to the tRNA nucleotidyltransferase/poly(A) polymerase family. Bacterial CCA-adding enzyme type 1 subfamily.</text>
</comment>
<reference evidence="14 15" key="1">
    <citation type="submission" date="2016-12" db="EMBL/GenBank/DDBJ databases">
        <authorList>
            <person name="Song W.-J."/>
            <person name="Kurnit D.M."/>
        </authorList>
    </citation>
    <scope>NUCLEOTIDE SEQUENCE [LARGE SCALE GENOMIC DNA]</scope>
    <source>
        <strain evidence="14 15">IMCC3135</strain>
    </source>
</reference>
<comment type="cofactor">
    <cofactor evidence="12">
        <name>Mg(2+)</name>
        <dbReference type="ChEBI" id="CHEBI:18420"/>
    </cofactor>
    <text evidence="12">Magnesium is required for nucleotidyltransferase activity.</text>
</comment>
<keyword evidence="1 12" id="KW-0533">Nickel</keyword>
<dbReference type="Proteomes" id="UP000250079">
    <property type="component" value="Chromosome"/>
</dbReference>
<keyword evidence="9 12" id="KW-0067">ATP-binding</keyword>
<feature type="binding site" evidence="12">
    <location>
        <position position="91"/>
    </location>
    <ligand>
        <name>CTP</name>
        <dbReference type="ChEBI" id="CHEBI:37563"/>
    </ligand>
</feature>
<comment type="caution">
    <text evidence="12">Lacks conserved residue(s) required for the propagation of feature annotation.</text>
</comment>
<dbReference type="GO" id="GO:0160016">
    <property type="term" value="F:CCACCA tRNA nucleotidyltransferase activity"/>
    <property type="evidence" value="ECO:0007669"/>
    <property type="project" value="RHEA"/>
</dbReference>
<comment type="domain">
    <text evidence="12">Comprises two domains: an N-terminal domain containing the nucleotidyltransferase activity and a C-terminal HD domain associated with both phosphodiesterase and phosphatase activities.</text>
</comment>
<feature type="binding site" evidence="12">
    <location>
        <position position="8"/>
    </location>
    <ligand>
        <name>CTP</name>
        <dbReference type="ChEBI" id="CHEBI:37563"/>
    </ligand>
</feature>
<evidence type="ECO:0000256" key="9">
    <source>
        <dbReference type="ARBA" id="ARBA00022840"/>
    </source>
</evidence>
<proteinExistence type="inferred from homology"/>
<dbReference type="InterPro" id="IPR006674">
    <property type="entry name" value="HD_domain"/>
</dbReference>
<dbReference type="HAMAP" id="MF_01261">
    <property type="entry name" value="CCA_bact_type1"/>
    <property type="match status" value="1"/>
</dbReference>
<evidence type="ECO:0000256" key="11">
    <source>
        <dbReference type="ARBA" id="ARBA00022884"/>
    </source>
</evidence>
<dbReference type="PIRSF" id="PIRSF000813">
    <property type="entry name" value="CCA_bact"/>
    <property type="match status" value="1"/>
</dbReference>
<keyword evidence="15" id="KW-1185">Reference proteome</keyword>
<dbReference type="GO" id="GO:0001680">
    <property type="term" value="P:tRNA 3'-terminal CCA addition"/>
    <property type="evidence" value="ECO:0007669"/>
    <property type="project" value="UniProtKB-UniRule"/>
</dbReference>
<comment type="catalytic activity">
    <reaction evidence="12">
        <text>a tRNA precursor + 2 CTP + ATP = a tRNA with a 3' CCA end + 3 diphosphate</text>
        <dbReference type="Rhea" id="RHEA:14433"/>
        <dbReference type="Rhea" id="RHEA-COMP:10465"/>
        <dbReference type="Rhea" id="RHEA-COMP:10468"/>
        <dbReference type="ChEBI" id="CHEBI:30616"/>
        <dbReference type="ChEBI" id="CHEBI:33019"/>
        <dbReference type="ChEBI" id="CHEBI:37563"/>
        <dbReference type="ChEBI" id="CHEBI:74896"/>
        <dbReference type="ChEBI" id="CHEBI:83071"/>
        <dbReference type="EC" id="2.7.7.72"/>
    </reaction>
</comment>
<dbReference type="AlphaFoldDB" id="A0A2Z2NIK4"/>
<dbReference type="GO" id="GO:0005524">
    <property type="term" value="F:ATP binding"/>
    <property type="evidence" value="ECO:0007669"/>
    <property type="project" value="UniProtKB-UniRule"/>
</dbReference>
<dbReference type="Pfam" id="PF12627">
    <property type="entry name" value="PolyA_pol_RNAbd"/>
    <property type="match status" value="1"/>
</dbReference>
<dbReference type="PANTHER" id="PTHR47545:SF1">
    <property type="entry name" value="MULTIFUNCTIONAL CCA PROTEIN"/>
    <property type="match status" value="1"/>
</dbReference>
<comment type="cofactor">
    <cofactor evidence="12">
        <name>Ni(2+)</name>
        <dbReference type="ChEBI" id="CHEBI:49786"/>
    </cofactor>
    <text evidence="12">Nickel for phosphatase activity.</text>
</comment>
<organism evidence="14 15">
    <name type="scientific">Granulosicoccus antarcticus IMCC3135</name>
    <dbReference type="NCBI Taxonomy" id="1192854"/>
    <lineage>
        <taxon>Bacteria</taxon>
        <taxon>Pseudomonadati</taxon>
        <taxon>Pseudomonadota</taxon>
        <taxon>Gammaproteobacteria</taxon>
        <taxon>Chromatiales</taxon>
        <taxon>Granulosicoccaceae</taxon>
        <taxon>Granulosicoccus</taxon>
    </lineage>
</organism>
<gene>
    <name evidence="12 14" type="primary">cca</name>
    <name evidence="14" type="ORF">IMCC3135_05345</name>
</gene>
<dbReference type="GO" id="GO:0004112">
    <property type="term" value="F:cyclic-nucleotide phosphodiesterase activity"/>
    <property type="evidence" value="ECO:0007669"/>
    <property type="project" value="UniProtKB-UniRule"/>
</dbReference>
<evidence type="ECO:0000256" key="12">
    <source>
        <dbReference type="HAMAP-Rule" id="MF_01261"/>
    </source>
</evidence>
<evidence type="ECO:0000313" key="15">
    <source>
        <dbReference type="Proteomes" id="UP000250079"/>
    </source>
</evidence>
<comment type="function">
    <text evidence="12">Catalyzes the addition and repair of the essential 3'-terminal CCA sequence in tRNAs without using a nucleic acid template. Adds these three nucleotides in the order of C, C, and A to the tRNA nucleotide-73, using CTP and ATP as substrates and producing inorganic pyrophosphate. tRNA 3'-terminal CCA addition is required both for tRNA processing and repair. Also involved in tRNA surveillance by mediating tandem CCA addition to generate a CCACCA at the 3' terminus of unstable tRNAs. While stable tRNAs receive only 3'-terminal CCA, unstable tRNAs are marked with CCACCA and rapidly degraded.</text>
</comment>
<dbReference type="CDD" id="cd00077">
    <property type="entry name" value="HDc"/>
    <property type="match status" value="1"/>
</dbReference>
<evidence type="ECO:0000256" key="3">
    <source>
        <dbReference type="ARBA" id="ARBA00022694"/>
    </source>
</evidence>
<dbReference type="OrthoDB" id="9805698at2"/>
<feature type="binding site" evidence="12">
    <location>
        <position position="21"/>
    </location>
    <ligand>
        <name>Mg(2+)</name>
        <dbReference type="ChEBI" id="CHEBI:18420"/>
    </ligand>
</feature>
<feature type="binding site" evidence="12">
    <location>
        <position position="137"/>
    </location>
    <ligand>
        <name>CTP</name>
        <dbReference type="ChEBI" id="CHEBI:37563"/>
    </ligand>
</feature>
<dbReference type="NCBIfam" id="NF008137">
    <property type="entry name" value="PRK10885.1"/>
    <property type="match status" value="1"/>
</dbReference>
<dbReference type="SUPFAM" id="SSF81301">
    <property type="entry name" value="Nucleotidyltransferase"/>
    <property type="match status" value="1"/>
</dbReference>
<comment type="catalytic activity">
    <reaction evidence="12">
        <text>a tRNA with a 3' CCA end + 2 CTP + ATP = a tRNA with a 3' CCACCA end + 3 diphosphate</text>
        <dbReference type="Rhea" id="RHEA:76235"/>
        <dbReference type="Rhea" id="RHEA-COMP:10468"/>
        <dbReference type="Rhea" id="RHEA-COMP:18655"/>
        <dbReference type="ChEBI" id="CHEBI:30616"/>
        <dbReference type="ChEBI" id="CHEBI:33019"/>
        <dbReference type="ChEBI" id="CHEBI:37563"/>
        <dbReference type="ChEBI" id="CHEBI:83071"/>
        <dbReference type="ChEBI" id="CHEBI:195187"/>
    </reaction>
</comment>
<dbReference type="Gene3D" id="3.30.460.10">
    <property type="entry name" value="Beta Polymerase, domain 2"/>
    <property type="match status" value="1"/>
</dbReference>
<protein>
    <recommendedName>
        <fullName evidence="12">Multifunctional CCA protein</fullName>
    </recommendedName>
    <domain>
        <recommendedName>
            <fullName evidence="12">CCA-adding enzyme</fullName>
            <ecNumber evidence="12">2.7.7.72</ecNumber>
        </recommendedName>
        <alternativeName>
            <fullName evidence="12">CCA tRNA nucleotidyltransferase</fullName>
        </alternativeName>
        <alternativeName>
            <fullName evidence="12">tRNA CCA-pyrophosphorylase</fullName>
        </alternativeName>
        <alternativeName>
            <fullName evidence="12">tRNA adenylyl-/cytidylyl-transferase</fullName>
        </alternativeName>
        <alternativeName>
            <fullName evidence="12">tRNA nucleotidyltransferase</fullName>
        </alternativeName>
        <alternativeName>
            <fullName evidence="12">tRNA-NT</fullName>
        </alternativeName>
    </domain>
    <domain>
        <recommendedName>
            <fullName evidence="12">2'-nucleotidase</fullName>
            <ecNumber evidence="12">3.1.3.-</ecNumber>
        </recommendedName>
    </domain>
    <domain>
        <recommendedName>
            <fullName evidence="12">2',3'-cyclic phosphodiesterase</fullName>
            <ecNumber evidence="12">3.1.4.-</ecNumber>
        </recommendedName>
    </domain>
    <domain>
        <recommendedName>
            <fullName evidence="12">Phosphatase</fullName>
        </recommendedName>
    </domain>
</protein>
<dbReference type="InterPro" id="IPR043519">
    <property type="entry name" value="NT_sf"/>
</dbReference>
<dbReference type="GO" id="GO:0042245">
    <property type="term" value="P:RNA repair"/>
    <property type="evidence" value="ECO:0007669"/>
    <property type="project" value="UniProtKB-KW"/>
</dbReference>
<evidence type="ECO:0000256" key="8">
    <source>
        <dbReference type="ARBA" id="ARBA00022801"/>
    </source>
</evidence>
<keyword evidence="8 12" id="KW-0378">Hydrolase</keyword>
<accession>A0A2Z2NIK4</accession>
<dbReference type="Pfam" id="PF01966">
    <property type="entry name" value="HD"/>
    <property type="match status" value="1"/>
</dbReference>
<dbReference type="Pfam" id="PF01743">
    <property type="entry name" value="PolyA_pol"/>
    <property type="match status" value="1"/>
</dbReference>
<dbReference type="GO" id="GO:0004810">
    <property type="term" value="F:CCA tRNA nucleotidyltransferase activity"/>
    <property type="evidence" value="ECO:0007669"/>
    <property type="project" value="UniProtKB-UniRule"/>
</dbReference>
<feature type="binding site" evidence="12">
    <location>
        <position position="8"/>
    </location>
    <ligand>
        <name>ATP</name>
        <dbReference type="ChEBI" id="CHEBI:30616"/>
    </ligand>
</feature>
<sequence>MKHYLVGGAVRDQLLGIPVIDHDWVVVGSTPDDMLKAGFKSVGKDFPVFLHPDSHEEYALARVERKTGPGYHGFEFSTDASVTLEEDLSRRDLTINAIAQRKNGELVDPFNGKADIENRVLRHVSKAFVEDPVRILRIAKFMARFSHLGFTIADETLELMRHMVDAGEVDNLVPERIWQEMQGALLARTPGAFFQALRACGALAVILPEVDALFGVPQPAKWHPEIDSGIHTLMVLEQAALQSTELDVRFAALCHDLGKATTPTDILPSHHGHEERGARLTETLCERLRVPKKTRDIAVLTARWHTHCHRSIDSKASKLVKLLQSMDVVRKPERFEYYLQVCKADARGRLGQEQSAYPQADFLRQVAKVFLQVDTAAIARATDDKSTIAARITEARVNTIKQWLDSYPSD</sequence>
<evidence type="ECO:0000256" key="7">
    <source>
        <dbReference type="ARBA" id="ARBA00022800"/>
    </source>
</evidence>
<dbReference type="EC" id="3.1.4.-" evidence="12"/>
<dbReference type="EC" id="2.7.7.72" evidence="12"/>
<dbReference type="Gene3D" id="1.10.3090.10">
    <property type="entry name" value="cca-adding enzyme, domain 2"/>
    <property type="match status" value="1"/>
</dbReference>
<dbReference type="EC" id="3.1.3.-" evidence="12"/>
<name>A0A2Z2NIK4_9GAMM</name>
<dbReference type="PROSITE" id="PS51831">
    <property type="entry name" value="HD"/>
    <property type="match status" value="1"/>
</dbReference>
<dbReference type="InterPro" id="IPR012006">
    <property type="entry name" value="CCA_bact"/>
</dbReference>
<dbReference type="KEGG" id="gai:IMCC3135_05345"/>
<dbReference type="InterPro" id="IPR032828">
    <property type="entry name" value="PolyA_RNA-bd"/>
</dbReference>
<comment type="miscellaneous">
    <text evidence="12">A single active site specifically recognizes both ATP and CTP and is responsible for their addition.</text>
</comment>
<evidence type="ECO:0000256" key="1">
    <source>
        <dbReference type="ARBA" id="ARBA00022596"/>
    </source>
</evidence>
<keyword evidence="10 12" id="KW-0460">Magnesium</keyword>
<evidence type="ECO:0000259" key="13">
    <source>
        <dbReference type="PROSITE" id="PS51831"/>
    </source>
</evidence>
<keyword evidence="3 12" id="KW-0819">tRNA processing</keyword>
<dbReference type="InterPro" id="IPR002646">
    <property type="entry name" value="PolA_pol_head_dom"/>
</dbReference>
<keyword evidence="7 12" id="KW-0692">RNA repair</keyword>
<evidence type="ECO:0000256" key="10">
    <source>
        <dbReference type="ARBA" id="ARBA00022842"/>
    </source>
</evidence>